<gene>
    <name evidence="2" type="ORF">KC19_1G228100</name>
</gene>
<feature type="chain" id="PRO_5035819109" evidence="1">
    <location>
        <begin position="23"/>
        <end position="80"/>
    </location>
</feature>
<dbReference type="Proteomes" id="UP000822688">
    <property type="component" value="Chromosome 1"/>
</dbReference>
<comment type="caution">
    <text evidence="2">The sequence shown here is derived from an EMBL/GenBank/DDBJ whole genome shotgun (WGS) entry which is preliminary data.</text>
</comment>
<accession>A0A8T0JA53</accession>
<protein>
    <submittedName>
        <fullName evidence="2">Uncharacterized protein</fullName>
    </submittedName>
</protein>
<dbReference type="AlphaFoldDB" id="A0A8T0JA53"/>
<keyword evidence="3" id="KW-1185">Reference proteome</keyword>
<evidence type="ECO:0000256" key="1">
    <source>
        <dbReference type="SAM" id="SignalP"/>
    </source>
</evidence>
<keyword evidence="1" id="KW-0732">Signal</keyword>
<evidence type="ECO:0000313" key="2">
    <source>
        <dbReference type="EMBL" id="KAG0592136.1"/>
    </source>
</evidence>
<dbReference type="EMBL" id="CM026421">
    <property type="protein sequence ID" value="KAG0592136.1"/>
    <property type="molecule type" value="Genomic_DNA"/>
</dbReference>
<reference evidence="2" key="1">
    <citation type="submission" date="2020-06" db="EMBL/GenBank/DDBJ databases">
        <title>WGS assembly of Ceratodon purpureus strain R40.</title>
        <authorList>
            <person name="Carey S.B."/>
            <person name="Jenkins J."/>
            <person name="Shu S."/>
            <person name="Lovell J.T."/>
            <person name="Sreedasyam A."/>
            <person name="Maumus F."/>
            <person name="Tiley G.P."/>
            <person name="Fernandez-Pozo N."/>
            <person name="Barry K."/>
            <person name="Chen C."/>
            <person name="Wang M."/>
            <person name="Lipzen A."/>
            <person name="Daum C."/>
            <person name="Saski C.A."/>
            <person name="Payton A.C."/>
            <person name="Mcbreen J.C."/>
            <person name="Conrad R.E."/>
            <person name="Kollar L.M."/>
            <person name="Olsson S."/>
            <person name="Huttunen S."/>
            <person name="Landis J.B."/>
            <person name="Wickett N.J."/>
            <person name="Johnson M.G."/>
            <person name="Rensing S.A."/>
            <person name="Grimwood J."/>
            <person name="Schmutz J."/>
            <person name="Mcdaniel S.F."/>
        </authorList>
    </citation>
    <scope>NUCLEOTIDE SEQUENCE</scope>
    <source>
        <strain evidence="2">R40</strain>
    </source>
</reference>
<evidence type="ECO:0000313" key="3">
    <source>
        <dbReference type="Proteomes" id="UP000822688"/>
    </source>
</evidence>
<name>A0A8T0JA53_CERPU</name>
<proteinExistence type="predicted"/>
<feature type="signal peptide" evidence="1">
    <location>
        <begin position="1"/>
        <end position="22"/>
    </location>
</feature>
<sequence length="80" mass="9167">MKNIRESILLLVLVIVMPVCIAGEFNRGGGCSNLSVLECYRLWGRPLCDFFSSFIDPSLQIFDVKLRFCKFQFNKLFGVI</sequence>
<organism evidence="2 3">
    <name type="scientific">Ceratodon purpureus</name>
    <name type="common">Fire moss</name>
    <name type="synonym">Dicranum purpureum</name>
    <dbReference type="NCBI Taxonomy" id="3225"/>
    <lineage>
        <taxon>Eukaryota</taxon>
        <taxon>Viridiplantae</taxon>
        <taxon>Streptophyta</taxon>
        <taxon>Embryophyta</taxon>
        <taxon>Bryophyta</taxon>
        <taxon>Bryophytina</taxon>
        <taxon>Bryopsida</taxon>
        <taxon>Dicranidae</taxon>
        <taxon>Pseudoditrichales</taxon>
        <taxon>Ditrichaceae</taxon>
        <taxon>Ceratodon</taxon>
    </lineage>
</organism>